<proteinExistence type="predicted"/>
<dbReference type="Proteomes" id="UP000550609">
    <property type="component" value="Unassembled WGS sequence"/>
</dbReference>
<keyword evidence="8" id="KW-1185">Reference proteome</keyword>
<evidence type="ECO:0000256" key="4">
    <source>
        <dbReference type="ARBA" id="ARBA00023306"/>
    </source>
</evidence>
<dbReference type="OrthoDB" id="9806226at2"/>
<dbReference type="EMBL" id="LDJH01000012">
    <property type="protein sequence ID" value="KRG58160.1"/>
    <property type="molecule type" value="Genomic_DNA"/>
</dbReference>
<dbReference type="Proteomes" id="UP000051254">
    <property type="component" value="Unassembled WGS sequence"/>
</dbReference>
<dbReference type="PANTHER" id="PTHR34298">
    <property type="entry name" value="SEGREGATION AND CONDENSATION PROTEIN B"/>
    <property type="match status" value="1"/>
</dbReference>
<dbReference type="Gene3D" id="1.10.10.10">
    <property type="entry name" value="Winged helix-like DNA-binding domain superfamily/Winged helix DNA-binding domain"/>
    <property type="match status" value="2"/>
</dbReference>
<dbReference type="SUPFAM" id="SSF46785">
    <property type="entry name" value="Winged helix' DNA-binding domain"/>
    <property type="match status" value="2"/>
</dbReference>
<keyword evidence="4" id="KW-0131">Cell cycle</keyword>
<organism evidence="6 8">
    <name type="scientific">Stenotrophomonas koreensis</name>
    <dbReference type="NCBI Taxonomy" id="266128"/>
    <lineage>
        <taxon>Bacteria</taxon>
        <taxon>Pseudomonadati</taxon>
        <taxon>Pseudomonadota</taxon>
        <taxon>Gammaproteobacteria</taxon>
        <taxon>Lysobacterales</taxon>
        <taxon>Lysobacteraceae</taxon>
        <taxon>Stenotrophomonas</taxon>
    </lineage>
</organism>
<evidence type="ECO:0000256" key="3">
    <source>
        <dbReference type="ARBA" id="ARBA00022829"/>
    </source>
</evidence>
<dbReference type="AlphaFoldDB" id="A0A0R0BM12"/>
<dbReference type="PATRIC" id="fig|266128.3.peg.407"/>
<name>A0A0R0BM12_9GAMM</name>
<dbReference type="PANTHER" id="PTHR34298:SF2">
    <property type="entry name" value="SEGREGATION AND CONDENSATION PROTEIN B"/>
    <property type="match status" value="1"/>
</dbReference>
<evidence type="ECO:0000256" key="1">
    <source>
        <dbReference type="ARBA" id="ARBA00022490"/>
    </source>
</evidence>
<dbReference type="Pfam" id="PF04079">
    <property type="entry name" value="SMC_ScpB"/>
    <property type="match status" value="1"/>
</dbReference>
<evidence type="ECO:0000313" key="6">
    <source>
        <dbReference type="EMBL" id="KRG58160.1"/>
    </source>
</evidence>
<evidence type="ECO:0000256" key="5">
    <source>
        <dbReference type="SAM" id="MobiDB-lite"/>
    </source>
</evidence>
<keyword evidence="2" id="KW-0132">Cell division</keyword>
<accession>A0A7W3UZ76</accession>
<keyword evidence="1" id="KW-0963">Cytoplasm</keyword>
<evidence type="ECO:0000256" key="2">
    <source>
        <dbReference type="ARBA" id="ARBA00022618"/>
    </source>
</evidence>
<accession>A0A0R0BM12</accession>
<dbReference type="NCBIfam" id="TIGR00281">
    <property type="entry name" value="SMC-Scp complex subunit ScpB"/>
    <property type="match status" value="1"/>
</dbReference>
<evidence type="ECO:0000313" key="8">
    <source>
        <dbReference type="Proteomes" id="UP000051254"/>
    </source>
</evidence>
<protein>
    <submittedName>
        <fullName evidence="7">SMC-Scp complex subunit ScpB</fullName>
    </submittedName>
</protein>
<keyword evidence="3" id="KW-0159">Chromosome partition</keyword>
<evidence type="ECO:0000313" key="9">
    <source>
        <dbReference type="Proteomes" id="UP000550609"/>
    </source>
</evidence>
<dbReference type="STRING" id="266128.ABB25_07690"/>
<dbReference type="EMBL" id="JACIUV010000002">
    <property type="protein sequence ID" value="MBB1116588.1"/>
    <property type="molecule type" value="Genomic_DNA"/>
</dbReference>
<dbReference type="InterPro" id="IPR005234">
    <property type="entry name" value="ScpB_csome_segregation"/>
</dbReference>
<dbReference type="InterPro" id="IPR036388">
    <property type="entry name" value="WH-like_DNA-bd_sf"/>
</dbReference>
<feature type="region of interest" description="Disordered" evidence="5">
    <location>
        <begin position="191"/>
        <end position="246"/>
    </location>
</feature>
<dbReference type="RefSeq" id="WP_057665564.1">
    <property type="nucleotide sequence ID" value="NZ_JACIUV010000002.1"/>
</dbReference>
<dbReference type="GO" id="GO:0051304">
    <property type="term" value="P:chromosome separation"/>
    <property type="evidence" value="ECO:0007669"/>
    <property type="project" value="InterPro"/>
</dbReference>
<comment type="caution">
    <text evidence="6">The sequence shown here is derived from an EMBL/GenBank/DDBJ whole genome shotgun (WGS) entry which is preliminary data.</text>
</comment>
<evidence type="ECO:0000313" key="7">
    <source>
        <dbReference type="EMBL" id="MBB1116588.1"/>
    </source>
</evidence>
<dbReference type="InterPro" id="IPR036390">
    <property type="entry name" value="WH_DNA-bd_sf"/>
</dbReference>
<reference evidence="7 9" key="2">
    <citation type="submission" date="2020-08" db="EMBL/GenBank/DDBJ databases">
        <title>Stenotrophomonas sp. W1S232.</title>
        <authorList>
            <person name="Deng Y."/>
        </authorList>
    </citation>
    <scope>NUCLEOTIDE SEQUENCE [LARGE SCALE GENOMIC DNA]</scope>
    <source>
        <strain evidence="7 9">W1S232</strain>
    </source>
</reference>
<gene>
    <name evidence="7" type="primary">scpB</name>
    <name evidence="6" type="ORF">ABB25_07690</name>
    <name evidence="7" type="ORF">H4O09_05880</name>
</gene>
<dbReference type="GO" id="GO:0051301">
    <property type="term" value="P:cell division"/>
    <property type="evidence" value="ECO:0007669"/>
    <property type="project" value="UniProtKB-KW"/>
</dbReference>
<sequence length="246" mass="26761">MAISTGQLRCILQAAILAAPQPLSLRQLEELFDADDGVDRDAIRHALAQLQQDSDDQGVELREVASGWRYQVKPGCHRWVARLFSERRTRYSRATLETLALIAYRQPITRGEIEQVRGVAVSSQIIQTLEERGWVEVVGHREIAGRPALLGTTRAFLDHFGLAALDQLPPLHSLQDSAAALAAANEDFSTATTPLDEAPDAAPGTRAAEHHLNSSNAAALTPLAVEQADVEPEGRPARAGRSQIDE</sequence>
<reference evidence="6 8" key="1">
    <citation type="submission" date="2015-05" db="EMBL/GenBank/DDBJ databases">
        <title>Genome sequencing and analysis of members of genus Stenotrophomonas.</title>
        <authorList>
            <person name="Patil P.P."/>
            <person name="Midha S."/>
            <person name="Patil P.B."/>
        </authorList>
    </citation>
    <scope>NUCLEOTIDE SEQUENCE [LARGE SCALE GENOMIC DNA]</scope>
    <source>
        <strain evidence="6 8">DSM 17805</strain>
    </source>
</reference>